<dbReference type="Pfam" id="PF07534">
    <property type="entry name" value="TLD"/>
    <property type="match status" value="1"/>
</dbReference>
<dbReference type="AlphaFoldDB" id="A0A0G4EMV8"/>
<dbReference type="PANTHER" id="PTHR47156">
    <property type="entry name" value="PROTEIN CBG20824"/>
    <property type="match status" value="1"/>
</dbReference>
<name>A0A0G4EMV8_VITBC</name>
<dbReference type="GO" id="GO:0008270">
    <property type="term" value="F:zinc ion binding"/>
    <property type="evidence" value="ECO:0007669"/>
    <property type="project" value="UniProtKB-KW"/>
</dbReference>
<feature type="domain" description="RING-type" evidence="5">
    <location>
        <begin position="14"/>
        <end position="58"/>
    </location>
</feature>
<dbReference type="Gene3D" id="3.30.40.10">
    <property type="entry name" value="Zinc/RING finger domain, C3HC4 (zinc finger)"/>
    <property type="match status" value="1"/>
</dbReference>
<dbReference type="PROSITE" id="PS50089">
    <property type="entry name" value="ZF_RING_2"/>
    <property type="match status" value="1"/>
</dbReference>
<keyword evidence="3" id="KW-0862">Zinc</keyword>
<dbReference type="InterPro" id="IPR017907">
    <property type="entry name" value="Znf_RING_CS"/>
</dbReference>
<dbReference type="InterPro" id="IPR006571">
    <property type="entry name" value="TLDc_dom"/>
</dbReference>
<dbReference type="InterPro" id="IPR013083">
    <property type="entry name" value="Znf_RING/FYVE/PHD"/>
</dbReference>
<evidence type="ECO:0000313" key="6">
    <source>
        <dbReference type="EMBL" id="CEL98352.1"/>
    </source>
</evidence>
<dbReference type="InterPro" id="IPR052667">
    <property type="entry name" value="E3_ubiquitin-ligase_RING"/>
</dbReference>
<dbReference type="OrthoDB" id="6105938at2759"/>
<dbReference type="VEuPathDB" id="CryptoDB:Vbra_5240"/>
<keyword evidence="7" id="KW-1185">Reference proteome</keyword>
<dbReference type="Proteomes" id="UP000041254">
    <property type="component" value="Unassembled WGS sequence"/>
</dbReference>
<dbReference type="EMBL" id="CDMY01000268">
    <property type="protein sequence ID" value="CEL98352.1"/>
    <property type="molecule type" value="Genomic_DNA"/>
</dbReference>
<evidence type="ECO:0000313" key="7">
    <source>
        <dbReference type="Proteomes" id="UP000041254"/>
    </source>
</evidence>
<evidence type="ECO:0000256" key="2">
    <source>
        <dbReference type="ARBA" id="ARBA00022771"/>
    </source>
</evidence>
<keyword evidence="2 4" id="KW-0863">Zinc-finger</keyword>
<sequence>MAAAGGADHDHLHCGICTSHLTRSGKHEPRQLRCGHSFCADCIGDLCRHAANNTIACPNRCGVTTSATTEEVPKNYPLAAAVEAKEHQSRQQLALLHKCATAAHSLTPPEVAQVMLMCGLSHAMDTLPNMRSRLHGHLTSLVEGSTVTRLHEMFITKWANAGSKSLRLIYRSTRDGPSFDDFLRCVGDTKGLVFLIRKDKCVFGAFISAGLQLPDNPRGENRCDCNVCHFSLAGHFNEPTKWRECRQSVWVAGREGTAIGANLWIGGWLWLGYEDGAAADMRSCCYLTPSRYVPDGYVGAREHGDAVLGGSQFFMADEVEVLTVV</sequence>
<organism evidence="6 7">
    <name type="scientific">Vitrella brassicaformis (strain CCMP3155)</name>
    <dbReference type="NCBI Taxonomy" id="1169540"/>
    <lineage>
        <taxon>Eukaryota</taxon>
        <taxon>Sar</taxon>
        <taxon>Alveolata</taxon>
        <taxon>Colpodellida</taxon>
        <taxon>Vitrellaceae</taxon>
        <taxon>Vitrella</taxon>
    </lineage>
</organism>
<evidence type="ECO:0000256" key="4">
    <source>
        <dbReference type="PROSITE-ProRule" id="PRU00175"/>
    </source>
</evidence>
<proteinExistence type="predicted"/>
<gene>
    <name evidence="6" type="ORF">Vbra_5240</name>
</gene>
<protein>
    <recommendedName>
        <fullName evidence="5">RING-type domain-containing protein</fullName>
    </recommendedName>
</protein>
<dbReference type="PhylomeDB" id="A0A0G4EMV8"/>
<dbReference type="InterPro" id="IPR027370">
    <property type="entry name" value="Znf-RING_euk"/>
</dbReference>
<keyword evidence="1" id="KW-0479">Metal-binding</keyword>
<dbReference type="InterPro" id="IPR001841">
    <property type="entry name" value="Znf_RING"/>
</dbReference>
<dbReference type="PANTHER" id="PTHR47156:SF10">
    <property type="entry name" value="E3 UBIQUITIN-PROTEIN LIGASE TRIM-21-RELATED"/>
    <property type="match status" value="1"/>
</dbReference>
<dbReference type="InParanoid" id="A0A0G4EMV8"/>
<dbReference type="PROSITE" id="PS00518">
    <property type="entry name" value="ZF_RING_1"/>
    <property type="match status" value="1"/>
</dbReference>
<accession>A0A0G4EMV8</accession>
<evidence type="ECO:0000256" key="3">
    <source>
        <dbReference type="ARBA" id="ARBA00022833"/>
    </source>
</evidence>
<evidence type="ECO:0000259" key="5">
    <source>
        <dbReference type="PROSITE" id="PS50089"/>
    </source>
</evidence>
<reference evidence="6 7" key="1">
    <citation type="submission" date="2014-11" db="EMBL/GenBank/DDBJ databases">
        <authorList>
            <person name="Zhu J."/>
            <person name="Qi W."/>
            <person name="Song R."/>
        </authorList>
    </citation>
    <scope>NUCLEOTIDE SEQUENCE [LARGE SCALE GENOMIC DNA]</scope>
</reference>
<dbReference type="Pfam" id="PF13445">
    <property type="entry name" value="zf-RING_UBOX"/>
    <property type="match status" value="1"/>
</dbReference>
<dbReference type="SUPFAM" id="SSF57850">
    <property type="entry name" value="RING/U-box"/>
    <property type="match status" value="1"/>
</dbReference>
<evidence type="ECO:0000256" key="1">
    <source>
        <dbReference type="ARBA" id="ARBA00022723"/>
    </source>
</evidence>